<dbReference type="PANTHER" id="PTHR31088">
    <property type="entry name" value="MEMBRANE-ASSOCIATED PROTEIN VIPP1, CHLOROPLASTIC"/>
    <property type="match status" value="1"/>
</dbReference>
<keyword evidence="2" id="KW-0175">Coiled coil</keyword>
<dbReference type="RefSeq" id="WP_014797913.1">
    <property type="nucleotide sequence ID" value="NC_018018.1"/>
</dbReference>
<feature type="region of interest" description="Disordered" evidence="3">
    <location>
        <begin position="259"/>
        <end position="304"/>
    </location>
</feature>
<feature type="coiled-coil region" evidence="2">
    <location>
        <begin position="111"/>
        <end position="198"/>
    </location>
</feature>
<comment type="similarity">
    <text evidence="1">Belongs to the PspA/Vipp/IM30 family.</text>
</comment>
<dbReference type="Pfam" id="PF04012">
    <property type="entry name" value="PspA_IM30"/>
    <property type="match status" value="1"/>
</dbReference>
<evidence type="ECO:0000313" key="4">
    <source>
        <dbReference type="EMBL" id="AFM04466.1"/>
    </source>
</evidence>
<organism evidence="4 5">
    <name type="scientific">Bernardetia litoralis (strain ATCC 23117 / DSM 6794 / NBRC 15988 / NCIMB 1366 / Fx l1 / Sio-4)</name>
    <name type="common">Flexibacter litoralis</name>
    <dbReference type="NCBI Taxonomy" id="880071"/>
    <lineage>
        <taxon>Bacteria</taxon>
        <taxon>Pseudomonadati</taxon>
        <taxon>Bacteroidota</taxon>
        <taxon>Cytophagia</taxon>
        <taxon>Cytophagales</taxon>
        <taxon>Bernardetiaceae</taxon>
        <taxon>Bernardetia</taxon>
    </lineage>
</organism>
<dbReference type="eggNOG" id="COG1842">
    <property type="taxonomic scope" value="Bacteria"/>
</dbReference>
<name>I4AKI1_BERLS</name>
<dbReference type="KEGG" id="fli:Fleli_2083"/>
<dbReference type="PANTHER" id="PTHR31088:SF6">
    <property type="entry name" value="PHAGE SHOCK PROTEIN A"/>
    <property type="match status" value="1"/>
</dbReference>
<evidence type="ECO:0000313" key="5">
    <source>
        <dbReference type="Proteomes" id="UP000006054"/>
    </source>
</evidence>
<dbReference type="HOGENOM" id="CLU_056466_4_0_10"/>
<accession>I4AKI1</accession>
<protein>
    <submittedName>
        <fullName evidence="4">Phage shock protein A (IM30), suppresses sigma54-dependent transcription</fullName>
    </submittedName>
</protein>
<dbReference type="InterPro" id="IPR007157">
    <property type="entry name" value="PspA_VIPP1"/>
</dbReference>
<reference evidence="5" key="1">
    <citation type="submission" date="2012-06" db="EMBL/GenBank/DDBJ databases">
        <title>The complete genome of Flexibacter litoralis DSM 6794.</title>
        <authorList>
            <person name="Lucas S."/>
            <person name="Copeland A."/>
            <person name="Lapidus A."/>
            <person name="Glavina del Rio T."/>
            <person name="Dalin E."/>
            <person name="Tice H."/>
            <person name="Bruce D."/>
            <person name="Goodwin L."/>
            <person name="Pitluck S."/>
            <person name="Peters L."/>
            <person name="Ovchinnikova G."/>
            <person name="Lu M."/>
            <person name="Kyrpides N."/>
            <person name="Mavromatis K."/>
            <person name="Ivanova N."/>
            <person name="Brettin T."/>
            <person name="Detter J.C."/>
            <person name="Han C."/>
            <person name="Larimer F."/>
            <person name="Land M."/>
            <person name="Hauser L."/>
            <person name="Markowitz V."/>
            <person name="Cheng J.-F."/>
            <person name="Hugenholtz P."/>
            <person name="Woyke T."/>
            <person name="Wu D."/>
            <person name="Spring S."/>
            <person name="Lang E."/>
            <person name="Kopitz M."/>
            <person name="Brambilla E."/>
            <person name="Klenk H.-P."/>
            <person name="Eisen J.A."/>
        </authorList>
    </citation>
    <scope>NUCLEOTIDE SEQUENCE [LARGE SCALE GENOMIC DNA]</scope>
    <source>
        <strain evidence="5">ATCC 23117 / DSM 6794 / NBRC 15988 / NCIMB 1366 / Sio-4</strain>
    </source>
</reference>
<sequence>MWIFFKRLFRIGKTKAHSKLDKVEDPVALTEQSIKDLKQDLAESMKSLAEMKALAIRTKRDVNKEHRAANQYEQRAMQFLTKAEKGDITEQEADNYAIKALAQKDQILRVSSANEQNLRAYENMIRKLEIDIQKIRTQINTWEGELKTLKVRSRLSETSRRLNERMSSISNSSMSNMLEDMKTKVEEQEALAQSYEDVGNLSDGVDDEVDKVLGKSAVALPNLPSPQDALAQLKEKMKASPKTTDQLIEEAEANFETKKINSYSESENNEENKIEKKNITFTKVEKSTPPKRPRLRIRKEGFED</sequence>
<evidence type="ECO:0000256" key="1">
    <source>
        <dbReference type="ARBA" id="ARBA00043985"/>
    </source>
</evidence>
<dbReference type="AlphaFoldDB" id="I4AKI1"/>
<feature type="compositionally biased region" description="Basic and acidic residues" evidence="3">
    <location>
        <begin position="270"/>
        <end position="288"/>
    </location>
</feature>
<proteinExistence type="inferred from homology"/>
<dbReference type="Proteomes" id="UP000006054">
    <property type="component" value="Chromosome"/>
</dbReference>
<dbReference type="EMBL" id="CP003345">
    <property type="protein sequence ID" value="AFM04466.1"/>
    <property type="molecule type" value="Genomic_DNA"/>
</dbReference>
<dbReference type="STRING" id="880071.Fleli_2083"/>
<gene>
    <name evidence="4" type="ordered locus">Fleli_2083</name>
</gene>
<evidence type="ECO:0000256" key="3">
    <source>
        <dbReference type="SAM" id="MobiDB-lite"/>
    </source>
</evidence>
<evidence type="ECO:0000256" key="2">
    <source>
        <dbReference type="SAM" id="Coils"/>
    </source>
</evidence>
<keyword evidence="5" id="KW-1185">Reference proteome</keyword>
<dbReference type="OrthoDB" id="9779630at2"/>